<dbReference type="EMBL" id="FNNB01000003">
    <property type="protein sequence ID" value="SDW85462.1"/>
    <property type="molecule type" value="Genomic_DNA"/>
</dbReference>
<name>A0A1H2WXX4_9RHOB</name>
<dbReference type="Pfam" id="PF00117">
    <property type="entry name" value="GATase"/>
    <property type="match status" value="1"/>
</dbReference>
<organism evidence="2 3">
    <name type="scientific">Sulfitobacter pontiacus</name>
    <dbReference type="NCBI Taxonomy" id="60137"/>
    <lineage>
        <taxon>Bacteria</taxon>
        <taxon>Pseudomonadati</taxon>
        <taxon>Pseudomonadota</taxon>
        <taxon>Alphaproteobacteria</taxon>
        <taxon>Rhodobacterales</taxon>
        <taxon>Roseobacteraceae</taxon>
        <taxon>Sulfitobacter</taxon>
    </lineage>
</organism>
<protein>
    <submittedName>
        <fullName evidence="2">GMP synthase (Glutamine-hydrolysing)</fullName>
    </submittedName>
</protein>
<dbReference type="AlphaFoldDB" id="A0A1H2WXX4"/>
<dbReference type="PROSITE" id="PS51273">
    <property type="entry name" value="GATASE_TYPE_1"/>
    <property type="match status" value="1"/>
</dbReference>
<dbReference type="PANTHER" id="PTHR42695">
    <property type="entry name" value="GLUTAMINE AMIDOTRANSFERASE YLR126C-RELATED"/>
    <property type="match status" value="1"/>
</dbReference>
<proteinExistence type="predicted"/>
<dbReference type="Gene3D" id="3.40.50.880">
    <property type="match status" value="1"/>
</dbReference>
<accession>A0A1H2WXX4</accession>
<evidence type="ECO:0000259" key="1">
    <source>
        <dbReference type="Pfam" id="PF00117"/>
    </source>
</evidence>
<evidence type="ECO:0000313" key="3">
    <source>
        <dbReference type="Proteomes" id="UP000183076"/>
    </source>
</evidence>
<dbReference type="SUPFAM" id="SSF52317">
    <property type="entry name" value="Class I glutamine amidotransferase-like"/>
    <property type="match status" value="1"/>
</dbReference>
<dbReference type="InterPro" id="IPR029062">
    <property type="entry name" value="Class_I_gatase-like"/>
</dbReference>
<dbReference type="PANTHER" id="PTHR42695:SF5">
    <property type="entry name" value="GLUTAMINE AMIDOTRANSFERASE YLR126C-RELATED"/>
    <property type="match status" value="1"/>
</dbReference>
<sequence>MPPMKIGILQTGHSPDNMKDALGDYGDMFVKLLGGHGFDFQIWSVVDGDFPASAVDADGWLITGSKHGAYEDHDWIPPLEQLIRAIREAGRPLVGICFGHQIIAQALGGKVEKFAGGWSVGRTEYTIDGETLALNAWHQDQVTQLPEGAKVVGASDFCANAALLYDDHIWTIQPHPEFTQDFIDGLIRTRGKGVVPDHQLQAASALLDAPTDNAKIADHIADFLKKERL</sequence>
<gene>
    <name evidence="2" type="ORF">SAMN04488041_103420</name>
</gene>
<reference evidence="3" key="1">
    <citation type="submission" date="2016-10" db="EMBL/GenBank/DDBJ databases">
        <authorList>
            <person name="Varghese N."/>
            <person name="Submissions S."/>
        </authorList>
    </citation>
    <scope>NUCLEOTIDE SEQUENCE [LARGE SCALE GENOMIC DNA]</scope>
    <source>
        <strain evidence="3">DSM 10014</strain>
    </source>
</reference>
<dbReference type="InterPro" id="IPR044992">
    <property type="entry name" value="ChyE-like"/>
</dbReference>
<evidence type="ECO:0000313" key="2">
    <source>
        <dbReference type="EMBL" id="SDW85462.1"/>
    </source>
</evidence>
<dbReference type="GO" id="GO:0005829">
    <property type="term" value="C:cytosol"/>
    <property type="evidence" value="ECO:0007669"/>
    <property type="project" value="TreeGrafter"/>
</dbReference>
<feature type="domain" description="Glutamine amidotransferase" evidence="1">
    <location>
        <begin position="58"/>
        <end position="180"/>
    </location>
</feature>
<dbReference type="Proteomes" id="UP000183076">
    <property type="component" value="Unassembled WGS sequence"/>
</dbReference>
<dbReference type="STRING" id="60137.SAMN04488041_103420"/>
<dbReference type="CDD" id="cd01741">
    <property type="entry name" value="GATase1_1"/>
    <property type="match status" value="1"/>
</dbReference>
<dbReference type="InterPro" id="IPR017926">
    <property type="entry name" value="GATASE"/>
</dbReference>